<dbReference type="InterPro" id="IPR012657">
    <property type="entry name" value="23S_rRNA-intervening_sequence"/>
</dbReference>
<dbReference type="RefSeq" id="WP_184496551.1">
    <property type="nucleotide sequence ID" value="NZ_JACIJO010000003.1"/>
</dbReference>
<proteinExistence type="predicted"/>
<dbReference type="Proteomes" id="UP000588604">
    <property type="component" value="Unassembled WGS sequence"/>
</dbReference>
<dbReference type="InterPro" id="IPR036583">
    <property type="entry name" value="23S_rRNA_IVS_sf"/>
</dbReference>
<dbReference type="SUPFAM" id="SSF158446">
    <property type="entry name" value="IVS-encoded protein-like"/>
    <property type="match status" value="1"/>
</dbReference>
<gene>
    <name evidence="1" type="ORF">FHS59_003435</name>
</gene>
<protein>
    <submittedName>
        <fullName evidence="1">Four helix bundle protein</fullName>
    </submittedName>
</protein>
<dbReference type="PIRSF" id="PIRSF035652">
    <property type="entry name" value="CHP02436"/>
    <property type="match status" value="1"/>
</dbReference>
<dbReference type="EMBL" id="JACIJO010000003">
    <property type="protein sequence ID" value="MBB6327792.1"/>
    <property type="molecule type" value="Genomic_DNA"/>
</dbReference>
<evidence type="ECO:0000313" key="1">
    <source>
        <dbReference type="EMBL" id="MBB6327792.1"/>
    </source>
</evidence>
<organism evidence="1 2">
    <name type="scientific">Algoriphagus iocasae</name>
    <dbReference type="NCBI Taxonomy" id="1836499"/>
    <lineage>
        <taxon>Bacteria</taxon>
        <taxon>Pseudomonadati</taxon>
        <taxon>Bacteroidota</taxon>
        <taxon>Cytophagia</taxon>
        <taxon>Cytophagales</taxon>
        <taxon>Cyclobacteriaceae</taxon>
        <taxon>Algoriphagus</taxon>
    </lineage>
</organism>
<reference evidence="1 2" key="1">
    <citation type="submission" date="2020-08" db="EMBL/GenBank/DDBJ databases">
        <title>Genomic Encyclopedia of Type Strains, Phase IV (KMG-IV): sequencing the most valuable type-strain genomes for metagenomic binning, comparative biology and taxonomic classification.</title>
        <authorList>
            <person name="Goeker M."/>
        </authorList>
    </citation>
    <scope>NUCLEOTIDE SEQUENCE [LARGE SCALE GENOMIC DNA]</scope>
    <source>
        <strain evidence="1 2">DSM 102044</strain>
    </source>
</reference>
<keyword evidence="2" id="KW-1185">Reference proteome</keyword>
<sequence length="117" mass="13517">MANIIVDKTFRFAQEIITVYLDLREKGHYKIADQLVKSGTSIGANVEEAQAAHSKLDFVAKLTISNKEARETRYWLRLLDKKELLSEHPSFPYLKSEIEEIILLLNSIIKKSRENLK</sequence>
<comment type="caution">
    <text evidence="1">The sequence shown here is derived from an EMBL/GenBank/DDBJ whole genome shotgun (WGS) entry which is preliminary data.</text>
</comment>
<name>A0A841MHQ1_9BACT</name>
<dbReference type="Pfam" id="PF05635">
    <property type="entry name" value="23S_rRNA_IVP"/>
    <property type="match status" value="1"/>
</dbReference>
<dbReference type="NCBIfam" id="TIGR02436">
    <property type="entry name" value="four helix bundle protein"/>
    <property type="match status" value="1"/>
</dbReference>
<accession>A0A841MHQ1</accession>
<dbReference type="PANTHER" id="PTHR38471">
    <property type="entry name" value="FOUR HELIX BUNDLE PROTEIN"/>
    <property type="match status" value="1"/>
</dbReference>
<dbReference type="AlphaFoldDB" id="A0A841MHQ1"/>
<evidence type="ECO:0000313" key="2">
    <source>
        <dbReference type="Proteomes" id="UP000588604"/>
    </source>
</evidence>
<dbReference type="Gene3D" id="1.20.1440.60">
    <property type="entry name" value="23S rRNA-intervening sequence"/>
    <property type="match status" value="1"/>
</dbReference>
<dbReference type="PANTHER" id="PTHR38471:SF2">
    <property type="entry name" value="FOUR HELIX BUNDLE PROTEIN"/>
    <property type="match status" value="1"/>
</dbReference>